<proteinExistence type="predicted"/>
<reference evidence="1" key="1">
    <citation type="submission" date="2020-11" db="EMBL/GenBank/DDBJ databases">
        <authorList>
            <person name="Tran Van P."/>
        </authorList>
    </citation>
    <scope>NUCLEOTIDE SEQUENCE</scope>
</reference>
<name>A0A7R9M3Y6_9ACAR</name>
<sequence>MIRYVKLIQLIRMQQASPIIIPPWDILLYNDSFTYEYSNDRKVDLYCTFPRTNYTTLYSIKIYKNTTILYSIDMTNNNGTECLATSRTRQMDSTIRLNQDHMVVTIPHPTDTTMGNYTCQYDYLDITHNYQLFYYTLMNICNKKSCDRLHQGVIPGHQQHIISDRKRDHYQDNYRYYESCVYSTNGSAQVRMHNVLLRTYNNVPVLHPYHCIREENRFSHFRIVAIDSQIRMNENTKSLNILDLNLQLTSILLNGCFNCQFCVIDSIFSFVEYVGDCMDRVDIHWPICWSDNVFSFDCLCLWFGSQSQSTSSFATHFGDNFVSIRGDRQSVLSVDELSLRHQFIGVTVHHFDTRSQDDSQRELLFECIT</sequence>
<dbReference type="AlphaFoldDB" id="A0A7R9M3Y6"/>
<dbReference type="EMBL" id="CAJPVJ010005760">
    <property type="protein sequence ID" value="CAG2169807.1"/>
    <property type="molecule type" value="Genomic_DNA"/>
</dbReference>
<keyword evidence="2" id="KW-1185">Reference proteome</keyword>
<accession>A0A7R9M3Y6</accession>
<protein>
    <submittedName>
        <fullName evidence="1">Uncharacterized protein</fullName>
    </submittedName>
</protein>
<evidence type="ECO:0000313" key="2">
    <source>
        <dbReference type="Proteomes" id="UP000728032"/>
    </source>
</evidence>
<evidence type="ECO:0000313" key="1">
    <source>
        <dbReference type="EMBL" id="CAD7652620.1"/>
    </source>
</evidence>
<organism evidence="1">
    <name type="scientific">Oppiella nova</name>
    <dbReference type="NCBI Taxonomy" id="334625"/>
    <lineage>
        <taxon>Eukaryota</taxon>
        <taxon>Metazoa</taxon>
        <taxon>Ecdysozoa</taxon>
        <taxon>Arthropoda</taxon>
        <taxon>Chelicerata</taxon>
        <taxon>Arachnida</taxon>
        <taxon>Acari</taxon>
        <taxon>Acariformes</taxon>
        <taxon>Sarcoptiformes</taxon>
        <taxon>Oribatida</taxon>
        <taxon>Brachypylina</taxon>
        <taxon>Oppioidea</taxon>
        <taxon>Oppiidae</taxon>
        <taxon>Oppiella</taxon>
    </lineage>
</organism>
<dbReference type="EMBL" id="OC920585">
    <property type="protein sequence ID" value="CAD7652620.1"/>
    <property type="molecule type" value="Genomic_DNA"/>
</dbReference>
<gene>
    <name evidence="1" type="ORF">ONB1V03_LOCUS9281</name>
</gene>
<dbReference type="Proteomes" id="UP000728032">
    <property type="component" value="Unassembled WGS sequence"/>
</dbReference>